<proteinExistence type="predicted"/>
<dbReference type="KEGG" id="spu:578009"/>
<dbReference type="RefSeq" id="XP_799980.1">
    <property type="nucleotide sequence ID" value="XM_794887.5"/>
</dbReference>
<reference evidence="2" key="1">
    <citation type="submission" date="2015-02" db="EMBL/GenBank/DDBJ databases">
        <title>Genome sequencing for Strongylocentrotus purpuratus.</title>
        <authorList>
            <person name="Murali S."/>
            <person name="Liu Y."/>
            <person name="Vee V."/>
            <person name="English A."/>
            <person name="Wang M."/>
            <person name="Skinner E."/>
            <person name="Han Y."/>
            <person name="Muzny D.M."/>
            <person name="Worley K.C."/>
            <person name="Gibbs R.A."/>
        </authorList>
    </citation>
    <scope>NUCLEOTIDE SEQUENCE</scope>
</reference>
<reference evidence="1" key="2">
    <citation type="submission" date="2021-01" db="UniProtKB">
        <authorList>
            <consortium name="EnsemblMetazoa"/>
        </authorList>
    </citation>
    <scope>IDENTIFICATION</scope>
</reference>
<keyword evidence="2" id="KW-1185">Reference proteome</keyword>
<evidence type="ECO:0000313" key="2">
    <source>
        <dbReference type="Proteomes" id="UP000007110"/>
    </source>
</evidence>
<dbReference type="OMA" id="FKFWLEE"/>
<organism evidence="1 2">
    <name type="scientific">Strongylocentrotus purpuratus</name>
    <name type="common">Purple sea urchin</name>
    <dbReference type="NCBI Taxonomy" id="7668"/>
    <lineage>
        <taxon>Eukaryota</taxon>
        <taxon>Metazoa</taxon>
        <taxon>Echinodermata</taxon>
        <taxon>Eleutherozoa</taxon>
        <taxon>Echinozoa</taxon>
        <taxon>Echinoidea</taxon>
        <taxon>Euechinoidea</taxon>
        <taxon>Echinacea</taxon>
        <taxon>Camarodonta</taxon>
        <taxon>Echinidea</taxon>
        <taxon>Strongylocentrotidae</taxon>
        <taxon>Strongylocentrotus</taxon>
    </lineage>
</organism>
<dbReference type="Proteomes" id="UP000007110">
    <property type="component" value="Unassembled WGS sequence"/>
</dbReference>
<evidence type="ECO:0000313" key="1">
    <source>
        <dbReference type="EnsemblMetazoa" id="XP_799980"/>
    </source>
</evidence>
<sequence>MTTGMAIPRVKLQNTNPLTLDERLAYGDIPRWIAEGVEIRSVNIPQANYAKQLRTLPPLHSGHGSGIIKYGAAPRQESYVKPVPLRTPWKGEVGEGLTTYVSRSQNPAGDGNSPYITYASYQMSPQNRRSWRENYYNQHAKQGFKFWLEEKKPVSRSQKYTFGTYKTHLGLGNGPRN</sequence>
<name>A0A7M7RFR9_STRPU</name>
<dbReference type="GeneID" id="578009"/>
<dbReference type="OrthoDB" id="8903066at2759"/>
<protein>
    <submittedName>
        <fullName evidence="1">Uncharacterized protein</fullName>
    </submittedName>
</protein>
<accession>A0A7M7RFR9</accession>
<dbReference type="EnsemblMetazoa" id="XM_794887">
    <property type="protein sequence ID" value="XP_799980"/>
    <property type="gene ID" value="LOC578009"/>
</dbReference>
<dbReference type="InParanoid" id="A0A7M7RFR9"/>
<dbReference type="AlphaFoldDB" id="A0A7M7RFR9"/>